<evidence type="ECO:0000313" key="2">
    <source>
        <dbReference type="Proteomes" id="UP000307440"/>
    </source>
</evidence>
<keyword evidence="2" id="KW-1185">Reference proteome</keyword>
<gene>
    <name evidence="1" type="ORF">FA15DRAFT_414633</name>
</gene>
<proteinExistence type="predicted"/>
<protein>
    <submittedName>
        <fullName evidence="1">Uncharacterized protein</fullName>
    </submittedName>
</protein>
<dbReference type="AlphaFoldDB" id="A0A5C3KAJ4"/>
<reference evidence="1 2" key="1">
    <citation type="journal article" date="2019" name="Nat. Ecol. Evol.">
        <title>Megaphylogeny resolves global patterns of mushroom evolution.</title>
        <authorList>
            <person name="Varga T."/>
            <person name="Krizsan K."/>
            <person name="Foldi C."/>
            <person name="Dima B."/>
            <person name="Sanchez-Garcia M."/>
            <person name="Sanchez-Ramirez S."/>
            <person name="Szollosi G.J."/>
            <person name="Szarkandi J.G."/>
            <person name="Papp V."/>
            <person name="Albert L."/>
            <person name="Andreopoulos W."/>
            <person name="Angelini C."/>
            <person name="Antonin V."/>
            <person name="Barry K.W."/>
            <person name="Bougher N.L."/>
            <person name="Buchanan P."/>
            <person name="Buyck B."/>
            <person name="Bense V."/>
            <person name="Catcheside P."/>
            <person name="Chovatia M."/>
            <person name="Cooper J."/>
            <person name="Damon W."/>
            <person name="Desjardin D."/>
            <person name="Finy P."/>
            <person name="Geml J."/>
            <person name="Haridas S."/>
            <person name="Hughes K."/>
            <person name="Justo A."/>
            <person name="Karasinski D."/>
            <person name="Kautmanova I."/>
            <person name="Kiss B."/>
            <person name="Kocsube S."/>
            <person name="Kotiranta H."/>
            <person name="LaButti K.M."/>
            <person name="Lechner B.E."/>
            <person name="Liimatainen K."/>
            <person name="Lipzen A."/>
            <person name="Lukacs Z."/>
            <person name="Mihaltcheva S."/>
            <person name="Morgado L.N."/>
            <person name="Niskanen T."/>
            <person name="Noordeloos M.E."/>
            <person name="Ohm R.A."/>
            <person name="Ortiz-Santana B."/>
            <person name="Ovrebo C."/>
            <person name="Racz N."/>
            <person name="Riley R."/>
            <person name="Savchenko A."/>
            <person name="Shiryaev A."/>
            <person name="Soop K."/>
            <person name="Spirin V."/>
            <person name="Szebenyi C."/>
            <person name="Tomsovsky M."/>
            <person name="Tulloss R.E."/>
            <person name="Uehling J."/>
            <person name="Grigoriev I.V."/>
            <person name="Vagvolgyi C."/>
            <person name="Papp T."/>
            <person name="Martin F.M."/>
            <person name="Miettinen O."/>
            <person name="Hibbett D.S."/>
            <person name="Nagy L.G."/>
        </authorList>
    </citation>
    <scope>NUCLEOTIDE SEQUENCE [LARGE SCALE GENOMIC DNA]</scope>
    <source>
        <strain evidence="1 2">CBS 121175</strain>
    </source>
</reference>
<accession>A0A5C3KAJ4</accession>
<dbReference type="EMBL" id="ML210689">
    <property type="protein sequence ID" value="TFK16643.1"/>
    <property type="molecule type" value="Genomic_DNA"/>
</dbReference>
<sequence>MYQAYVLLIVEDCTQTLIDIDSHGCALEHRGMRLSVAACAVILSAAPGCQLCTFALHITNPDESFLGSRPISKSTIPHTSPVLKLESEVQDLALQLDECGYGRAQW</sequence>
<dbReference type="Proteomes" id="UP000307440">
    <property type="component" value="Unassembled WGS sequence"/>
</dbReference>
<name>A0A5C3KAJ4_COPMA</name>
<evidence type="ECO:0000313" key="1">
    <source>
        <dbReference type="EMBL" id="TFK16643.1"/>
    </source>
</evidence>
<organism evidence="1 2">
    <name type="scientific">Coprinopsis marcescibilis</name>
    <name type="common">Agaric fungus</name>
    <name type="synonym">Psathyrella marcescibilis</name>
    <dbReference type="NCBI Taxonomy" id="230819"/>
    <lineage>
        <taxon>Eukaryota</taxon>
        <taxon>Fungi</taxon>
        <taxon>Dikarya</taxon>
        <taxon>Basidiomycota</taxon>
        <taxon>Agaricomycotina</taxon>
        <taxon>Agaricomycetes</taxon>
        <taxon>Agaricomycetidae</taxon>
        <taxon>Agaricales</taxon>
        <taxon>Agaricineae</taxon>
        <taxon>Psathyrellaceae</taxon>
        <taxon>Coprinopsis</taxon>
    </lineage>
</organism>